<proteinExistence type="predicted"/>
<gene>
    <name evidence="2" type="ORF">QP029_08450</name>
</gene>
<feature type="compositionally biased region" description="Basic and acidic residues" evidence="1">
    <location>
        <begin position="100"/>
        <end position="115"/>
    </location>
</feature>
<dbReference type="Proteomes" id="UP001238805">
    <property type="component" value="Chromosome"/>
</dbReference>
<evidence type="ECO:0000313" key="2">
    <source>
        <dbReference type="EMBL" id="WIM69303.1"/>
    </source>
</evidence>
<dbReference type="EMBL" id="CP126970">
    <property type="protein sequence ID" value="WIM69303.1"/>
    <property type="molecule type" value="Genomic_DNA"/>
</dbReference>
<sequence>MDGNVWTRVLYEPDRDESGAVTVPGTAVVDEVRRRLAAPVVPSAPVETVVGDVGASISGVGDRCVRVSVTDLDGLREAAWEAGLGLVDEQRGVVGVFGDEDPRITRRSSGREGETASRSGLSSLLAQARQDELAGNPDGLDDVYRGFVVLTDQDRSTAELRCSARAAYRGARELFQVEVRDGVRHVMAMVDGDEAEELLRRWMDGDVTLLSDPRWRPIDG</sequence>
<evidence type="ECO:0000256" key="1">
    <source>
        <dbReference type="SAM" id="MobiDB-lite"/>
    </source>
</evidence>
<organism evidence="2 3">
    <name type="scientific">Corynebacterium suedekumii</name>
    <dbReference type="NCBI Taxonomy" id="3049801"/>
    <lineage>
        <taxon>Bacteria</taxon>
        <taxon>Bacillati</taxon>
        <taxon>Actinomycetota</taxon>
        <taxon>Actinomycetes</taxon>
        <taxon>Mycobacteriales</taxon>
        <taxon>Corynebacteriaceae</taxon>
        <taxon>Corynebacterium</taxon>
    </lineage>
</organism>
<feature type="region of interest" description="Disordered" evidence="1">
    <location>
        <begin position="98"/>
        <end position="121"/>
    </location>
</feature>
<reference evidence="2 3" key="1">
    <citation type="submission" date="2023-05" db="EMBL/GenBank/DDBJ databases">
        <title>Corynebacterium suedekumii sp. nov. and Corynebacterium breve sp. nov. isolated from raw cow's milk.</title>
        <authorList>
            <person name="Baer M.K."/>
            <person name="Mehl L."/>
            <person name="Hellmuth R."/>
            <person name="Marke G."/>
            <person name="Lipski A."/>
        </authorList>
    </citation>
    <scope>NUCLEOTIDE SEQUENCE [LARGE SCALE GENOMIC DNA]</scope>
    <source>
        <strain evidence="2 3">LM112</strain>
    </source>
</reference>
<protein>
    <submittedName>
        <fullName evidence="2">Uncharacterized protein</fullName>
    </submittedName>
</protein>
<accession>A0ABY8VM57</accession>
<name>A0ABY8VM57_9CORY</name>
<evidence type="ECO:0000313" key="3">
    <source>
        <dbReference type="Proteomes" id="UP001238805"/>
    </source>
</evidence>
<dbReference type="RefSeq" id="WP_284873898.1">
    <property type="nucleotide sequence ID" value="NZ_CP126970.1"/>
</dbReference>
<keyword evidence="3" id="KW-1185">Reference proteome</keyword>